<dbReference type="GO" id="GO:0005886">
    <property type="term" value="C:plasma membrane"/>
    <property type="evidence" value="ECO:0007669"/>
    <property type="project" value="TreeGrafter"/>
</dbReference>
<evidence type="ECO:0000256" key="5">
    <source>
        <dbReference type="ARBA" id="ARBA00023136"/>
    </source>
</evidence>
<dbReference type="PANTHER" id="PTHR45720:SF10">
    <property type="entry name" value="CHLORIDE CHANNEL PROTEIN 2"/>
    <property type="match status" value="1"/>
</dbReference>
<evidence type="ECO:0000256" key="4">
    <source>
        <dbReference type="ARBA" id="ARBA00022989"/>
    </source>
</evidence>
<accession>A0A7T8KCN1</accession>
<name>A0A7T8KCN1_CALRO</name>
<reference evidence="9" key="1">
    <citation type="submission" date="2021-01" db="EMBL/GenBank/DDBJ databases">
        <title>Caligus Genome Assembly.</title>
        <authorList>
            <person name="Gallardo-Escarate C."/>
        </authorList>
    </citation>
    <scope>NUCLEOTIDE SEQUENCE [LARGE SCALE GENOMIC DNA]</scope>
</reference>
<feature type="transmembrane region" description="Helical" evidence="7">
    <location>
        <begin position="105"/>
        <end position="126"/>
    </location>
</feature>
<keyword evidence="3" id="KW-0677">Repeat</keyword>
<dbReference type="EMBL" id="CP045893">
    <property type="protein sequence ID" value="QQP53455.1"/>
    <property type="molecule type" value="Genomic_DNA"/>
</dbReference>
<feature type="transmembrane region" description="Helical" evidence="7">
    <location>
        <begin position="146"/>
        <end position="167"/>
    </location>
</feature>
<keyword evidence="5 7" id="KW-0472">Membrane</keyword>
<proteinExistence type="predicted"/>
<dbReference type="Proteomes" id="UP000595437">
    <property type="component" value="Chromosome 4"/>
</dbReference>
<dbReference type="InterPro" id="IPR014743">
    <property type="entry name" value="Cl-channel_core"/>
</dbReference>
<feature type="transmembrane region" description="Helical" evidence="7">
    <location>
        <begin position="441"/>
        <end position="465"/>
    </location>
</feature>
<feature type="transmembrane region" description="Helical" evidence="7">
    <location>
        <begin position="211"/>
        <end position="231"/>
    </location>
</feature>
<dbReference type="SUPFAM" id="SSF81340">
    <property type="entry name" value="Clc chloride channel"/>
    <property type="match status" value="1"/>
</dbReference>
<comment type="subcellular location">
    <subcellularLocation>
        <location evidence="1">Membrane</location>
        <topology evidence="1">Multi-pass membrane protein</topology>
    </subcellularLocation>
</comment>
<evidence type="ECO:0000256" key="2">
    <source>
        <dbReference type="ARBA" id="ARBA00022692"/>
    </source>
</evidence>
<feature type="transmembrane region" description="Helical" evidence="7">
    <location>
        <begin position="365"/>
        <end position="382"/>
    </location>
</feature>
<protein>
    <submittedName>
        <fullName evidence="8">Chloride channel protein</fullName>
    </submittedName>
</protein>
<evidence type="ECO:0000256" key="6">
    <source>
        <dbReference type="SAM" id="MobiDB-lite"/>
    </source>
</evidence>
<dbReference type="Gene3D" id="1.10.3080.10">
    <property type="entry name" value="Clc chloride channel"/>
    <property type="match status" value="1"/>
</dbReference>
<keyword evidence="4 7" id="KW-1133">Transmembrane helix</keyword>
<evidence type="ECO:0000256" key="7">
    <source>
        <dbReference type="SAM" id="Phobius"/>
    </source>
</evidence>
<dbReference type="PRINTS" id="PR00762">
    <property type="entry name" value="CLCHANNEL"/>
</dbReference>
<evidence type="ECO:0000313" key="9">
    <source>
        <dbReference type="Proteomes" id="UP000595437"/>
    </source>
</evidence>
<dbReference type="PANTHER" id="PTHR45720">
    <property type="entry name" value="CHLORIDE CHANNEL PROTEIN 2"/>
    <property type="match status" value="1"/>
</dbReference>
<organism evidence="8 9">
    <name type="scientific">Caligus rogercresseyi</name>
    <name type="common">Sea louse</name>
    <dbReference type="NCBI Taxonomy" id="217165"/>
    <lineage>
        <taxon>Eukaryota</taxon>
        <taxon>Metazoa</taxon>
        <taxon>Ecdysozoa</taxon>
        <taxon>Arthropoda</taxon>
        <taxon>Crustacea</taxon>
        <taxon>Multicrustacea</taxon>
        <taxon>Hexanauplia</taxon>
        <taxon>Copepoda</taxon>
        <taxon>Siphonostomatoida</taxon>
        <taxon>Caligidae</taxon>
        <taxon>Caligus</taxon>
    </lineage>
</organism>
<feature type="transmembrane region" description="Helical" evidence="7">
    <location>
        <begin position="278"/>
        <end position="295"/>
    </location>
</feature>
<feature type="transmembrane region" description="Helical" evidence="7">
    <location>
        <begin position="325"/>
        <end position="344"/>
    </location>
</feature>
<keyword evidence="9" id="KW-1185">Reference proteome</keyword>
<keyword evidence="2 7" id="KW-0812">Transmembrane</keyword>
<dbReference type="OrthoDB" id="4564at2759"/>
<dbReference type="InterPro" id="IPR050970">
    <property type="entry name" value="Cl_channel_volt-gated"/>
</dbReference>
<dbReference type="InterPro" id="IPR001807">
    <property type="entry name" value="ClC"/>
</dbReference>
<evidence type="ECO:0000256" key="3">
    <source>
        <dbReference type="ARBA" id="ARBA00022737"/>
    </source>
</evidence>
<feature type="transmembrane region" description="Helical" evidence="7">
    <location>
        <begin position="243"/>
        <end position="266"/>
    </location>
</feature>
<evidence type="ECO:0000313" key="8">
    <source>
        <dbReference type="EMBL" id="QQP53455.1"/>
    </source>
</evidence>
<dbReference type="AlphaFoldDB" id="A0A7T8KCN1"/>
<evidence type="ECO:0000256" key="1">
    <source>
        <dbReference type="ARBA" id="ARBA00004141"/>
    </source>
</evidence>
<dbReference type="GO" id="GO:0005247">
    <property type="term" value="F:voltage-gated chloride channel activity"/>
    <property type="evidence" value="ECO:0007669"/>
    <property type="project" value="TreeGrafter"/>
</dbReference>
<sequence>MAESSKKPVIVSAPQPNQSYDEDENQPAMGYQQTLMYGRYSRSLGDYAKEEAKRLKLIDRQRQKEYRKRKRELSGGKDRGAFYRHSSKCIGFFWRHTFAKIGEDWIFLALLGIIMALVSFLMDYGIDTCNKKHLSSVPSLGVSTSVFSFICSGFVHVIDPQAIGSGIPEMKTILRGVALKEFLTGKILIAKAVGLTATLGSGMPLGKEGPFVHIASIVATLLTKLVTSFQGIYANESRQSEMLAAACAVGVACCFGSPIGGVLFSIEVTSVYFAVRNYWRGFFAAVCGAMVFRLLSIWFENNATIIAVFLTGFKMDFPYDPQELFVFAMIGVFCGMGGALYVYLHRCYVLWMRRNKKLTKFLQKNRFIYPFLVSLFISSVSFPPGLGKYAASDIGTHAQIEILFSNYTWTSSQDQLSVDEFAHVKHWITGRTNVFVNLTIYILQTFFLSILAATLPVPTGVGAAFGRMVGEAMHVWFPDGVRHGSVTSYIMPG</sequence>
<dbReference type="Pfam" id="PF00654">
    <property type="entry name" value="Voltage_CLC"/>
    <property type="match status" value="1"/>
</dbReference>
<feature type="non-terminal residue" evidence="8">
    <location>
        <position position="493"/>
    </location>
</feature>
<feature type="region of interest" description="Disordered" evidence="6">
    <location>
        <begin position="1"/>
        <end position="27"/>
    </location>
</feature>
<gene>
    <name evidence="8" type="ORF">FKW44_005956</name>
</gene>